<dbReference type="InterPro" id="IPR029058">
    <property type="entry name" value="AB_hydrolase_fold"/>
</dbReference>
<sequence>MSTPGFRSVATEWGGATVRYDVREAPGASGIVFVPGWCCSRGDWFPMVESFEDFSSATLDLPGQGESASARTDWTIPEFGEVVSALVGELGWADVILVGHSMGGAVCVEAAALTAVKRVVCIDSLTYQEFYPRQSEESIAGVLDTIAADFRGTVTGVVNRYSVDRSDPVLRARIAEDLGRTSVPHALGSWRSLLEWDRDVQLGQVDVPISVIAASAFLDSEVAASLSDRLDIVPVDLGGHFFLREDPRGTAAIVRNVAFADSAVAPM</sequence>
<dbReference type="Pfam" id="PF12697">
    <property type="entry name" value="Abhydrolase_6"/>
    <property type="match status" value="1"/>
</dbReference>
<dbReference type="GO" id="GO:0016787">
    <property type="term" value="F:hydrolase activity"/>
    <property type="evidence" value="ECO:0007669"/>
    <property type="project" value="UniProtKB-KW"/>
</dbReference>
<accession>A0ABN2NAA8</accession>
<dbReference type="Gene3D" id="3.40.50.1820">
    <property type="entry name" value="alpha/beta hydrolase"/>
    <property type="match status" value="1"/>
</dbReference>
<dbReference type="InterPro" id="IPR000073">
    <property type="entry name" value="AB_hydrolase_1"/>
</dbReference>
<keyword evidence="1 3" id="KW-0378">Hydrolase</keyword>
<evidence type="ECO:0000313" key="3">
    <source>
        <dbReference type="EMBL" id="GAA1860224.1"/>
    </source>
</evidence>
<dbReference type="InterPro" id="IPR050266">
    <property type="entry name" value="AB_hydrolase_sf"/>
</dbReference>
<dbReference type="EMBL" id="BAAAQK010000018">
    <property type="protein sequence ID" value="GAA1860224.1"/>
    <property type="molecule type" value="Genomic_DNA"/>
</dbReference>
<protein>
    <submittedName>
        <fullName evidence="3">Alpha/beta hydrolase</fullName>
    </submittedName>
</protein>
<reference evidence="3 4" key="1">
    <citation type="journal article" date="2019" name="Int. J. Syst. Evol. Microbiol.">
        <title>The Global Catalogue of Microorganisms (GCM) 10K type strain sequencing project: providing services to taxonomists for standard genome sequencing and annotation.</title>
        <authorList>
            <consortium name="The Broad Institute Genomics Platform"/>
            <consortium name="The Broad Institute Genome Sequencing Center for Infectious Disease"/>
            <person name="Wu L."/>
            <person name="Ma J."/>
        </authorList>
    </citation>
    <scope>NUCLEOTIDE SEQUENCE [LARGE SCALE GENOMIC DNA]</scope>
    <source>
        <strain evidence="3 4">JCM 16009</strain>
    </source>
</reference>
<keyword evidence="4" id="KW-1185">Reference proteome</keyword>
<evidence type="ECO:0000313" key="4">
    <source>
        <dbReference type="Proteomes" id="UP001500449"/>
    </source>
</evidence>
<gene>
    <name evidence="3" type="ORF">GCM10009836_45470</name>
</gene>
<dbReference type="PANTHER" id="PTHR43798:SF31">
    <property type="entry name" value="AB HYDROLASE SUPERFAMILY PROTEIN YCLE"/>
    <property type="match status" value="1"/>
</dbReference>
<comment type="caution">
    <text evidence="3">The sequence shown here is derived from an EMBL/GenBank/DDBJ whole genome shotgun (WGS) entry which is preliminary data.</text>
</comment>
<dbReference type="Proteomes" id="UP001500449">
    <property type="component" value="Unassembled WGS sequence"/>
</dbReference>
<evidence type="ECO:0000259" key="2">
    <source>
        <dbReference type="Pfam" id="PF12697"/>
    </source>
</evidence>
<dbReference type="RefSeq" id="WP_344420542.1">
    <property type="nucleotide sequence ID" value="NZ_BAAAQK010000018.1"/>
</dbReference>
<proteinExistence type="predicted"/>
<organism evidence="3 4">
    <name type="scientific">Pseudonocardia ailaonensis</name>
    <dbReference type="NCBI Taxonomy" id="367279"/>
    <lineage>
        <taxon>Bacteria</taxon>
        <taxon>Bacillati</taxon>
        <taxon>Actinomycetota</taxon>
        <taxon>Actinomycetes</taxon>
        <taxon>Pseudonocardiales</taxon>
        <taxon>Pseudonocardiaceae</taxon>
        <taxon>Pseudonocardia</taxon>
    </lineage>
</organism>
<name>A0ABN2NAA8_9PSEU</name>
<feature type="domain" description="AB hydrolase-1" evidence="2">
    <location>
        <begin position="31"/>
        <end position="252"/>
    </location>
</feature>
<evidence type="ECO:0000256" key="1">
    <source>
        <dbReference type="ARBA" id="ARBA00022801"/>
    </source>
</evidence>
<dbReference type="SUPFAM" id="SSF53474">
    <property type="entry name" value="alpha/beta-Hydrolases"/>
    <property type="match status" value="1"/>
</dbReference>
<dbReference type="PANTHER" id="PTHR43798">
    <property type="entry name" value="MONOACYLGLYCEROL LIPASE"/>
    <property type="match status" value="1"/>
</dbReference>